<dbReference type="GeneID" id="19986959"/>
<reference evidence="2 3" key="1">
    <citation type="submission" date="2013-03" db="EMBL/GenBank/DDBJ databases">
        <title>The Genome Sequence of Cladophialophora carrionii CBS 160.54.</title>
        <authorList>
            <consortium name="The Broad Institute Genomics Platform"/>
            <person name="Cuomo C."/>
            <person name="de Hoog S."/>
            <person name="Gorbushina A."/>
            <person name="Walker B."/>
            <person name="Young S.K."/>
            <person name="Zeng Q."/>
            <person name="Gargeya S."/>
            <person name="Fitzgerald M."/>
            <person name="Haas B."/>
            <person name="Abouelleil A."/>
            <person name="Allen A.W."/>
            <person name="Alvarado L."/>
            <person name="Arachchi H.M."/>
            <person name="Berlin A.M."/>
            <person name="Chapman S.B."/>
            <person name="Gainer-Dewar J."/>
            <person name="Goldberg J."/>
            <person name="Griggs A."/>
            <person name="Gujja S."/>
            <person name="Hansen M."/>
            <person name="Howarth C."/>
            <person name="Imamovic A."/>
            <person name="Ireland A."/>
            <person name="Larimer J."/>
            <person name="McCowan C."/>
            <person name="Murphy C."/>
            <person name="Pearson M."/>
            <person name="Poon T.W."/>
            <person name="Priest M."/>
            <person name="Roberts A."/>
            <person name="Saif S."/>
            <person name="Shea T."/>
            <person name="Sisk P."/>
            <person name="Sykes S."/>
            <person name="Wortman J."/>
            <person name="Nusbaum C."/>
            <person name="Birren B."/>
        </authorList>
    </citation>
    <scope>NUCLEOTIDE SEQUENCE [LARGE SCALE GENOMIC DNA]</scope>
    <source>
        <strain evidence="2 3">CBS 160.54</strain>
    </source>
</reference>
<feature type="compositionally biased region" description="Low complexity" evidence="1">
    <location>
        <begin position="28"/>
        <end position="46"/>
    </location>
</feature>
<feature type="compositionally biased region" description="Polar residues" evidence="1">
    <location>
        <begin position="80"/>
        <end position="89"/>
    </location>
</feature>
<dbReference type="VEuPathDB" id="FungiDB:G647_08466"/>
<dbReference type="RefSeq" id="XP_008730999.1">
    <property type="nucleotide sequence ID" value="XM_008732777.1"/>
</dbReference>
<proteinExistence type="predicted"/>
<gene>
    <name evidence="2" type="ORF">G647_08466</name>
</gene>
<dbReference type="AlphaFoldDB" id="V9D1D7"/>
<evidence type="ECO:0000256" key="1">
    <source>
        <dbReference type="SAM" id="MobiDB-lite"/>
    </source>
</evidence>
<evidence type="ECO:0000313" key="3">
    <source>
        <dbReference type="Proteomes" id="UP000030678"/>
    </source>
</evidence>
<dbReference type="OrthoDB" id="3872446at2759"/>
<sequence length="109" mass="11847">MAEPDDVEEDLFADLYDGEENVTSNNHAATTAPAASAAQPSSSDTAMKGNDPPGYGEEPEVAYNDVSFETEPQAQEELANGTNNEVQLQETHEMQPPQERFNVNMKEDG</sequence>
<dbReference type="Proteomes" id="UP000030678">
    <property type="component" value="Unassembled WGS sequence"/>
</dbReference>
<name>V9D1D7_9EURO</name>
<dbReference type="HOGENOM" id="CLU_148173_0_0_1"/>
<dbReference type="EMBL" id="KB822708">
    <property type="protein sequence ID" value="ETI20431.1"/>
    <property type="molecule type" value="Genomic_DNA"/>
</dbReference>
<organism evidence="2 3">
    <name type="scientific">Cladophialophora carrionii CBS 160.54</name>
    <dbReference type="NCBI Taxonomy" id="1279043"/>
    <lineage>
        <taxon>Eukaryota</taxon>
        <taxon>Fungi</taxon>
        <taxon>Dikarya</taxon>
        <taxon>Ascomycota</taxon>
        <taxon>Pezizomycotina</taxon>
        <taxon>Eurotiomycetes</taxon>
        <taxon>Chaetothyriomycetidae</taxon>
        <taxon>Chaetothyriales</taxon>
        <taxon>Herpotrichiellaceae</taxon>
        <taxon>Cladophialophora</taxon>
    </lineage>
</organism>
<feature type="region of interest" description="Disordered" evidence="1">
    <location>
        <begin position="19"/>
        <end position="109"/>
    </location>
</feature>
<evidence type="ECO:0000313" key="2">
    <source>
        <dbReference type="EMBL" id="ETI20431.1"/>
    </source>
</evidence>
<accession>V9D1D7</accession>
<protein>
    <submittedName>
        <fullName evidence="2">Uncharacterized protein</fullName>
    </submittedName>
</protein>